<organism evidence="1 2">
    <name type="scientific">Gimesia fumaroli</name>
    <dbReference type="NCBI Taxonomy" id="2527976"/>
    <lineage>
        <taxon>Bacteria</taxon>
        <taxon>Pseudomonadati</taxon>
        <taxon>Planctomycetota</taxon>
        <taxon>Planctomycetia</taxon>
        <taxon>Planctomycetales</taxon>
        <taxon>Planctomycetaceae</taxon>
        <taxon>Gimesia</taxon>
    </lineage>
</organism>
<accession>A0A518I8S3</accession>
<dbReference type="KEGG" id="gfm:Enr17x_14720"/>
<dbReference type="AlphaFoldDB" id="A0A518I8S3"/>
<gene>
    <name evidence="1" type="ORF">Enr17x_14720</name>
</gene>
<proteinExistence type="predicted"/>
<name>A0A518I8S3_9PLAN</name>
<dbReference type="Proteomes" id="UP000318313">
    <property type="component" value="Chromosome"/>
</dbReference>
<dbReference type="EMBL" id="CP037452">
    <property type="protein sequence ID" value="QDV49454.1"/>
    <property type="molecule type" value="Genomic_DNA"/>
</dbReference>
<keyword evidence="2" id="KW-1185">Reference proteome</keyword>
<reference evidence="1 2" key="1">
    <citation type="submission" date="2019-03" db="EMBL/GenBank/DDBJ databases">
        <title>Deep-cultivation of Planctomycetes and their phenomic and genomic characterization uncovers novel biology.</title>
        <authorList>
            <person name="Wiegand S."/>
            <person name="Jogler M."/>
            <person name="Boedeker C."/>
            <person name="Pinto D."/>
            <person name="Vollmers J."/>
            <person name="Rivas-Marin E."/>
            <person name="Kohn T."/>
            <person name="Peeters S.H."/>
            <person name="Heuer A."/>
            <person name="Rast P."/>
            <person name="Oberbeckmann S."/>
            <person name="Bunk B."/>
            <person name="Jeske O."/>
            <person name="Meyerdierks A."/>
            <person name="Storesund J.E."/>
            <person name="Kallscheuer N."/>
            <person name="Luecker S."/>
            <person name="Lage O.M."/>
            <person name="Pohl T."/>
            <person name="Merkel B.J."/>
            <person name="Hornburger P."/>
            <person name="Mueller R.-W."/>
            <person name="Bruemmer F."/>
            <person name="Labrenz M."/>
            <person name="Spormann A.M."/>
            <person name="Op den Camp H."/>
            <person name="Overmann J."/>
            <person name="Amann R."/>
            <person name="Jetten M.S.M."/>
            <person name="Mascher T."/>
            <person name="Medema M.H."/>
            <person name="Devos D.P."/>
            <person name="Kaster A.-K."/>
            <person name="Ovreas L."/>
            <person name="Rohde M."/>
            <person name="Galperin M.Y."/>
            <person name="Jogler C."/>
        </authorList>
    </citation>
    <scope>NUCLEOTIDE SEQUENCE [LARGE SCALE GENOMIC DNA]</scope>
    <source>
        <strain evidence="1 2">Enr17</strain>
    </source>
</reference>
<evidence type="ECO:0000313" key="1">
    <source>
        <dbReference type="EMBL" id="QDV49454.1"/>
    </source>
</evidence>
<sequence length="154" mass="17175">MFQKPGTSPPAHVQKSGSIFLGGNPLKTGHTKTFQEIRLGKGTSQGYTFLQTLGNFFRSLVKMVGTKRVARSQSRIRFLTRKGLFAELDSLVTLSTCAACLLHTYAASHRLCEPLSKAPRRCGRTEFCDFLVYPEFPQKRRLLLAMPVQPATPE</sequence>
<evidence type="ECO:0000313" key="2">
    <source>
        <dbReference type="Proteomes" id="UP000318313"/>
    </source>
</evidence>
<protein>
    <submittedName>
        <fullName evidence="1">Uncharacterized protein</fullName>
    </submittedName>
</protein>